<keyword evidence="4" id="KW-1185">Reference proteome</keyword>
<dbReference type="Pfam" id="PF20469">
    <property type="entry name" value="OLD-like_TOPRIM"/>
    <property type="match status" value="1"/>
</dbReference>
<protein>
    <submittedName>
        <fullName evidence="3">AAA family ATPase</fullName>
    </submittedName>
</protein>
<dbReference type="CDD" id="cd01026">
    <property type="entry name" value="TOPRIM_OLD"/>
    <property type="match status" value="1"/>
</dbReference>
<dbReference type="SUPFAM" id="SSF52540">
    <property type="entry name" value="P-loop containing nucleoside triphosphate hydrolases"/>
    <property type="match status" value="1"/>
</dbReference>
<evidence type="ECO:0000313" key="3">
    <source>
        <dbReference type="EMBL" id="MCH7409927.1"/>
    </source>
</evidence>
<sequence length="585" mass="67187">MYLDELKLKNFRKYQDLTVPFNSGLNVLIGQNDSGKTTIIDAIKLVIKTHAYEWMKIEISDFHKMKDTDERADKIRFELIFKGLESNEAKNFIEWLGWEGEGKEAKPILRLIYQVSRKEDRILPSEVKAGMDEDGHPLNAEAREYLKATYLRALRDAENELSAKKNSRLSQILIGHKSLNSNPKNSHHPLIQSFEKFKVEVDDWFKAGEGKTEIKDKIDEVIGKFINEKEALFTFGKSEIKDILEKLSLSLVGEENLGLGTMNRLFMAAELLHLKKDNWDGLRLCLIEELEAHLHPQVQLKVIDYLQEQCNKKENKVQIILTTHSPNLASIVDLKNIILCKDNDVYPMGDPESIEPIKPDKYTKLEKKNYGFLERFLDVTRSNLFFAQGVIIVEGMSEELLIPAIARKIGCNLVEHEVSIVNVGSTAHLHYSKIFQRNDKKILNVPVSVVADLDVKVIDGKMDVEKAKEKRKLIEKIKDQKVCTFIAKEWTLEWCLFKSKISDKFQEVVKSVHSGTADFNTTFENTLIQKLIGKERSKLDKAAIANQLAIEIEKMESINEEDEYLKYLIDAIKYACRKLKSDEAN</sequence>
<dbReference type="Pfam" id="PF13175">
    <property type="entry name" value="AAA_15"/>
    <property type="match status" value="1"/>
</dbReference>
<dbReference type="Proteomes" id="UP001165489">
    <property type="component" value="Unassembled WGS sequence"/>
</dbReference>
<dbReference type="PANTHER" id="PTHR43581:SF4">
    <property type="entry name" value="ATP_GTP PHOSPHATASE"/>
    <property type="match status" value="1"/>
</dbReference>
<accession>A0ABS9V0J4</accession>
<evidence type="ECO:0000259" key="1">
    <source>
        <dbReference type="Pfam" id="PF13175"/>
    </source>
</evidence>
<dbReference type="InterPro" id="IPR051396">
    <property type="entry name" value="Bact_Antivir_Def_Nuclease"/>
</dbReference>
<gene>
    <name evidence="3" type="ORF">MM239_11025</name>
</gene>
<feature type="domain" description="Endonuclease GajA/Old nuclease/RecF-like AAA" evidence="1">
    <location>
        <begin position="1"/>
        <end position="329"/>
    </location>
</feature>
<dbReference type="Gene3D" id="3.40.50.300">
    <property type="entry name" value="P-loop containing nucleotide triphosphate hydrolases"/>
    <property type="match status" value="1"/>
</dbReference>
<dbReference type="InterPro" id="IPR034139">
    <property type="entry name" value="TOPRIM_OLD"/>
</dbReference>
<dbReference type="EMBL" id="JAKZGP010000026">
    <property type="protein sequence ID" value="MCH7409927.1"/>
    <property type="molecule type" value="Genomic_DNA"/>
</dbReference>
<comment type="caution">
    <text evidence="3">The sequence shown here is derived from an EMBL/GenBank/DDBJ whole genome shotgun (WGS) entry which is preliminary data.</text>
</comment>
<evidence type="ECO:0000259" key="2">
    <source>
        <dbReference type="Pfam" id="PF20469"/>
    </source>
</evidence>
<evidence type="ECO:0000313" key="4">
    <source>
        <dbReference type="Proteomes" id="UP001165489"/>
    </source>
</evidence>
<feature type="domain" description="OLD protein-like TOPRIM" evidence="2">
    <location>
        <begin position="385"/>
        <end position="454"/>
    </location>
</feature>
<dbReference type="InterPro" id="IPR041685">
    <property type="entry name" value="AAA_GajA/Old/RecF-like"/>
</dbReference>
<proteinExistence type="predicted"/>
<name>A0ABS9V0J4_9BACT</name>
<dbReference type="RefSeq" id="WP_241348297.1">
    <property type="nucleotide sequence ID" value="NZ_JAKZGP010000026.1"/>
</dbReference>
<reference evidence="3" key="1">
    <citation type="submission" date="2022-03" db="EMBL/GenBank/DDBJ databases">
        <title>De novo assembled genomes of Belliella spp. (Cyclobacteriaceae) strains.</title>
        <authorList>
            <person name="Szabo A."/>
            <person name="Korponai K."/>
            <person name="Felfoldi T."/>
        </authorList>
    </citation>
    <scope>NUCLEOTIDE SEQUENCE</scope>
    <source>
        <strain evidence="3">DSM 111904</strain>
    </source>
</reference>
<organism evidence="3 4">
    <name type="scientific">Belliella filtrata</name>
    <dbReference type="NCBI Taxonomy" id="2923435"/>
    <lineage>
        <taxon>Bacteria</taxon>
        <taxon>Pseudomonadati</taxon>
        <taxon>Bacteroidota</taxon>
        <taxon>Cytophagia</taxon>
        <taxon>Cytophagales</taxon>
        <taxon>Cyclobacteriaceae</taxon>
        <taxon>Belliella</taxon>
    </lineage>
</organism>
<dbReference type="InterPro" id="IPR027417">
    <property type="entry name" value="P-loop_NTPase"/>
</dbReference>
<dbReference type="PANTHER" id="PTHR43581">
    <property type="entry name" value="ATP/GTP PHOSPHATASE"/>
    <property type="match status" value="1"/>
</dbReference>